<dbReference type="EMBL" id="FWFS01000007">
    <property type="protein sequence ID" value="SLN48600.1"/>
    <property type="molecule type" value="Genomic_DNA"/>
</dbReference>
<evidence type="ECO:0000313" key="3">
    <source>
        <dbReference type="Proteomes" id="UP000193862"/>
    </source>
</evidence>
<evidence type="ECO:0000313" key="2">
    <source>
        <dbReference type="EMBL" id="SLN48600.1"/>
    </source>
</evidence>
<dbReference type="PROSITE" id="PS51257">
    <property type="entry name" value="PROKAR_LIPOPROTEIN"/>
    <property type="match status" value="1"/>
</dbReference>
<organism evidence="2 3">
    <name type="scientific">Aquimixticola soesokkakensis</name>
    <dbReference type="NCBI Taxonomy" id="1519096"/>
    <lineage>
        <taxon>Bacteria</taxon>
        <taxon>Pseudomonadati</taxon>
        <taxon>Pseudomonadota</taxon>
        <taxon>Alphaproteobacteria</taxon>
        <taxon>Rhodobacterales</taxon>
        <taxon>Paracoccaceae</taxon>
        <taxon>Aquimixticola</taxon>
    </lineage>
</organism>
<keyword evidence="1" id="KW-0732">Signal</keyword>
<evidence type="ECO:0008006" key="4">
    <source>
        <dbReference type="Google" id="ProtNLM"/>
    </source>
</evidence>
<feature type="signal peptide" evidence="1">
    <location>
        <begin position="1"/>
        <end position="21"/>
    </location>
</feature>
<proteinExistence type="predicted"/>
<keyword evidence="3" id="KW-1185">Reference proteome</keyword>
<gene>
    <name evidence="2" type="ORF">AQS8620_02038</name>
</gene>
<dbReference type="OrthoDB" id="7727800at2"/>
<sequence>MKRLVIACALSLGLAGCGADGAPQKPTISANSTVGVNSNSGLFTANSIGISIPLN</sequence>
<feature type="chain" id="PRO_5010998072" description="Lipoprotein" evidence="1">
    <location>
        <begin position="22"/>
        <end position="55"/>
    </location>
</feature>
<dbReference type="AlphaFoldDB" id="A0A1Y5SZE0"/>
<name>A0A1Y5SZE0_9RHOB</name>
<protein>
    <recommendedName>
        <fullName evidence="4">Lipoprotein</fullName>
    </recommendedName>
</protein>
<evidence type="ECO:0000256" key="1">
    <source>
        <dbReference type="SAM" id="SignalP"/>
    </source>
</evidence>
<reference evidence="2 3" key="1">
    <citation type="submission" date="2017-03" db="EMBL/GenBank/DDBJ databases">
        <authorList>
            <person name="Afonso C.L."/>
            <person name="Miller P.J."/>
            <person name="Scott M.A."/>
            <person name="Spackman E."/>
            <person name="Goraichik I."/>
            <person name="Dimitrov K.M."/>
            <person name="Suarez D.L."/>
            <person name="Swayne D.E."/>
        </authorList>
    </citation>
    <scope>NUCLEOTIDE SEQUENCE [LARGE SCALE GENOMIC DNA]</scope>
    <source>
        <strain evidence="2 3">CECT 8620</strain>
    </source>
</reference>
<accession>A0A1Y5SZE0</accession>
<dbReference type="RefSeq" id="WP_143267497.1">
    <property type="nucleotide sequence ID" value="NZ_FWFS01000007.1"/>
</dbReference>
<dbReference type="Proteomes" id="UP000193862">
    <property type="component" value="Unassembled WGS sequence"/>
</dbReference>